<evidence type="ECO:0000259" key="2">
    <source>
        <dbReference type="Pfam" id="PF25372"/>
    </source>
</evidence>
<gene>
    <name evidence="3" type="primary">Amn1</name>
</gene>
<sequence length="261" mass="28954">MAFVGGRVGSLANLSIYCVVQHLPMYGTSVQSLPLVMKNRIIYLLCKRGLLDDTNLENFLDATHKELDLSECMITDKSLLTIAKICQRLLKIDLNSPKGFRKGPTSMGIRRCGESCKLLQTVFLRRCENVDDEGIIAIAENCKFLRKLNISGCVLVGDDSLKALSTHCKQLAHINFSATFVTDHGVLCLANGECSETLKEVHMSNCKSLTDIAVECVATSCPSLEVLIFHGCPKMSTRAQSIIQEHSITRLKMKHVTWTIY</sequence>
<dbReference type="Gene3D" id="3.80.10.10">
    <property type="entry name" value="Ribonuclease Inhibitor"/>
    <property type="match status" value="1"/>
</dbReference>
<dbReference type="InterPro" id="IPR050648">
    <property type="entry name" value="F-box_LRR-repeat"/>
</dbReference>
<name>A0A6F9D6V3_9ASCI</name>
<protein>
    <submittedName>
        <fullName evidence="3">Protein AMN1 homolog</fullName>
    </submittedName>
</protein>
<dbReference type="PANTHER" id="PTHR13382">
    <property type="entry name" value="MITOCHONDRIAL ATP SYNTHASE COUPLING FACTOR B"/>
    <property type="match status" value="1"/>
</dbReference>
<dbReference type="InterPro" id="IPR006553">
    <property type="entry name" value="Leu-rich_rpt_Cys-con_subtyp"/>
</dbReference>
<proteinExistence type="evidence at transcript level"/>
<dbReference type="Pfam" id="PF25372">
    <property type="entry name" value="DUF7885"/>
    <property type="match status" value="1"/>
</dbReference>
<dbReference type="AlphaFoldDB" id="A0A6F9D6V3"/>
<accession>A0A6F9D6V3</accession>
<evidence type="ECO:0000313" key="3">
    <source>
        <dbReference type="EMBL" id="CAB3221472.1"/>
    </source>
</evidence>
<dbReference type="SUPFAM" id="SSF52047">
    <property type="entry name" value="RNI-like"/>
    <property type="match status" value="1"/>
</dbReference>
<dbReference type="InterPro" id="IPR032675">
    <property type="entry name" value="LRR_dom_sf"/>
</dbReference>
<dbReference type="InterPro" id="IPR057207">
    <property type="entry name" value="FBXL15_LRR"/>
</dbReference>
<feature type="domain" description="F-box/LRR-repeat protein 15-like leucin rich repeat" evidence="2">
    <location>
        <begin position="128"/>
        <end position="249"/>
    </location>
</feature>
<dbReference type="EMBL" id="LR782888">
    <property type="protein sequence ID" value="CAB3221472.1"/>
    <property type="molecule type" value="mRNA"/>
</dbReference>
<dbReference type="GO" id="GO:0005737">
    <property type="term" value="C:cytoplasm"/>
    <property type="evidence" value="ECO:0007669"/>
    <property type="project" value="TreeGrafter"/>
</dbReference>
<dbReference type="SMART" id="SM00367">
    <property type="entry name" value="LRR_CC"/>
    <property type="match status" value="5"/>
</dbReference>
<keyword evidence="1" id="KW-0833">Ubl conjugation pathway</keyword>
<organism evidence="3">
    <name type="scientific">Phallusia mammillata</name>
    <dbReference type="NCBI Taxonomy" id="59560"/>
    <lineage>
        <taxon>Eukaryota</taxon>
        <taxon>Metazoa</taxon>
        <taxon>Chordata</taxon>
        <taxon>Tunicata</taxon>
        <taxon>Ascidiacea</taxon>
        <taxon>Phlebobranchia</taxon>
        <taxon>Ascidiidae</taxon>
        <taxon>Phallusia</taxon>
    </lineage>
</organism>
<dbReference type="PANTHER" id="PTHR13382:SF70">
    <property type="entry name" value="ANTAGONIST OF MITOTIC EXIT NETWORK 1 HOMOLOG"/>
    <property type="match status" value="1"/>
</dbReference>
<evidence type="ECO:0000256" key="1">
    <source>
        <dbReference type="ARBA" id="ARBA00022786"/>
    </source>
</evidence>
<reference evidence="3" key="1">
    <citation type="submission" date="2020-04" db="EMBL/GenBank/DDBJ databases">
        <authorList>
            <person name="Neveu A P."/>
        </authorList>
    </citation>
    <scope>NUCLEOTIDE SEQUENCE</scope>
    <source>
        <tissue evidence="3">Whole embryo</tissue>
    </source>
</reference>